<dbReference type="CDD" id="cd00371">
    <property type="entry name" value="HMA"/>
    <property type="match status" value="1"/>
</dbReference>
<proteinExistence type="evidence at transcript level"/>
<dbReference type="AlphaFoldDB" id="A9NT93"/>
<dbReference type="Pfam" id="PF00403">
    <property type="entry name" value="HMA"/>
    <property type="match status" value="1"/>
</dbReference>
<dbReference type="InterPro" id="IPR036163">
    <property type="entry name" value="HMA_dom_sf"/>
</dbReference>
<keyword evidence="1" id="KW-0479">Metal-binding</keyword>
<protein>
    <recommendedName>
        <fullName evidence="3">HMA domain-containing protein</fullName>
    </recommendedName>
</protein>
<sequence length="169" mass="18727">MKSTRMIDVLCASPASTAICMSVEDRQRSMVRQGRTRAVERKMLLDRQGSRASEPKGVRTRGHYHHSRTGFPDQHEQYYSATMISKSQESSAISSNEVVVMRVSLHCQGCAGKVRRHISKMEGVTSFSIDLEKQKVTVAGNVSPSGVLESISKVKRAEFWPAATSNNVI</sequence>
<dbReference type="PANTHER" id="PTHR46119:SF8">
    <property type="entry name" value="OS08G0405700 PROTEIN"/>
    <property type="match status" value="1"/>
</dbReference>
<evidence type="ECO:0000256" key="1">
    <source>
        <dbReference type="ARBA" id="ARBA00022723"/>
    </source>
</evidence>
<evidence type="ECO:0000313" key="4">
    <source>
        <dbReference type="EMBL" id="ABK23854.1"/>
    </source>
</evidence>
<dbReference type="InterPro" id="IPR044526">
    <property type="entry name" value="NAKR1-3"/>
</dbReference>
<dbReference type="InterPro" id="IPR006121">
    <property type="entry name" value="HMA_dom"/>
</dbReference>
<dbReference type="GO" id="GO:0046872">
    <property type="term" value="F:metal ion binding"/>
    <property type="evidence" value="ECO:0007669"/>
    <property type="project" value="UniProtKB-KW"/>
</dbReference>
<dbReference type="Gene3D" id="3.30.70.100">
    <property type="match status" value="1"/>
</dbReference>
<feature type="compositionally biased region" description="Basic and acidic residues" evidence="2">
    <location>
        <begin position="47"/>
        <end position="57"/>
    </location>
</feature>
<dbReference type="SUPFAM" id="SSF55008">
    <property type="entry name" value="HMA, heavy metal-associated domain"/>
    <property type="match status" value="1"/>
</dbReference>
<dbReference type="PANTHER" id="PTHR46119">
    <property type="entry name" value="OS08G0405700 PROTEIN"/>
    <property type="match status" value="1"/>
</dbReference>
<feature type="region of interest" description="Disordered" evidence="2">
    <location>
        <begin position="47"/>
        <end position="72"/>
    </location>
</feature>
<dbReference type="PROSITE" id="PS50846">
    <property type="entry name" value="HMA_2"/>
    <property type="match status" value="1"/>
</dbReference>
<name>A9NT93_PICSI</name>
<reference evidence="4" key="1">
    <citation type="journal article" date="2008" name="BMC Genomics">
        <title>A conifer genomics resource of 200,000 spruce (Picea spp.) ESTs and 6,464 high-quality, sequence-finished full-length cDNAs for Sitka spruce (Picea sitchensis).</title>
        <authorList>
            <person name="Ralph S.G."/>
            <person name="Chun H.J."/>
            <person name="Kolosova N."/>
            <person name="Cooper D."/>
            <person name="Oddy C."/>
            <person name="Ritland C.E."/>
            <person name="Kirkpatrick R."/>
            <person name="Moore R."/>
            <person name="Barber S."/>
            <person name="Holt R.A."/>
            <person name="Jones S.J."/>
            <person name="Marra M.A."/>
            <person name="Douglas C.J."/>
            <person name="Ritland K."/>
            <person name="Bohlmann J."/>
        </authorList>
    </citation>
    <scope>NUCLEOTIDE SEQUENCE</scope>
    <source>
        <tissue evidence="4">Green portion of the leader tissue</tissue>
    </source>
</reference>
<evidence type="ECO:0000259" key="3">
    <source>
        <dbReference type="PROSITE" id="PS50846"/>
    </source>
</evidence>
<dbReference type="FunFam" id="3.30.70.100:FF:000008">
    <property type="entry name" value="Copper transport protein ATOX1"/>
    <property type="match status" value="1"/>
</dbReference>
<accession>A9NT93</accession>
<feature type="compositionally biased region" description="Basic residues" evidence="2">
    <location>
        <begin position="58"/>
        <end position="68"/>
    </location>
</feature>
<feature type="domain" description="HMA" evidence="3">
    <location>
        <begin position="96"/>
        <end position="162"/>
    </location>
</feature>
<organism evidence="4">
    <name type="scientific">Picea sitchensis</name>
    <name type="common">Sitka spruce</name>
    <name type="synonym">Pinus sitchensis</name>
    <dbReference type="NCBI Taxonomy" id="3332"/>
    <lineage>
        <taxon>Eukaryota</taxon>
        <taxon>Viridiplantae</taxon>
        <taxon>Streptophyta</taxon>
        <taxon>Embryophyta</taxon>
        <taxon>Tracheophyta</taxon>
        <taxon>Spermatophyta</taxon>
        <taxon>Pinopsida</taxon>
        <taxon>Pinidae</taxon>
        <taxon>Conifers I</taxon>
        <taxon>Pinales</taxon>
        <taxon>Pinaceae</taxon>
        <taxon>Picea</taxon>
    </lineage>
</organism>
<dbReference type="EMBL" id="EF084539">
    <property type="protein sequence ID" value="ABK23854.1"/>
    <property type="molecule type" value="mRNA"/>
</dbReference>
<evidence type="ECO:0000256" key="2">
    <source>
        <dbReference type="SAM" id="MobiDB-lite"/>
    </source>
</evidence>